<accession>A0A1I7WXS6</accession>
<keyword evidence="1" id="KW-1185">Reference proteome</keyword>
<sequence length="159" mass="18086">MIGQTIDFYDPSTCDVLFPQDPCWQKLNKSKMDWCGVFLSPCWVFAYLKRCAIYKLIQAFKIIREKKKKEKKIVQMTSCVIARSTSPTPDEHECVDMLHPLLSDNNLPLTSTTPSMPAMIKTTDRPVILYMAPVHKLHHDDGLSPESIAGEGVKQMDLN</sequence>
<dbReference type="Proteomes" id="UP000095283">
    <property type="component" value="Unplaced"/>
</dbReference>
<evidence type="ECO:0000313" key="2">
    <source>
        <dbReference type="WBParaSite" id="Hba_09938"/>
    </source>
</evidence>
<dbReference type="AlphaFoldDB" id="A0A1I7WXS6"/>
<dbReference type="WBParaSite" id="Hba_09938">
    <property type="protein sequence ID" value="Hba_09938"/>
    <property type="gene ID" value="Hba_09938"/>
</dbReference>
<reference evidence="2" key="1">
    <citation type="submission" date="2016-11" db="UniProtKB">
        <authorList>
            <consortium name="WormBaseParasite"/>
        </authorList>
    </citation>
    <scope>IDENTIFICATION</scope>
</reference>
<evidence type="ECO:0000313" key="1">
    <source>
        <dbReference type="Proteomes" id="UP000095283"/>
    </source>
</evidence>
<protein>
    <submittedName>
        <fullName evidence="2">Bestrophin homolog</fullName>
    </submittedName>
</protein>
<organism evidence="1 2">
    <name type="scientific">Heterorhabditis bacteriophora</name>
    <name type="common">Entomopathogenic nematode worm</name>
    <dbReference type="NCBI Taxonomy" id="37862"/>
    <lineage>
        <taxon>Eukaryota</taxon>
        <taxon>Metazoa</taxon>
        <taxon>Ecdysozoa</taxon>
        <taxon>Nematoda</taxon>
        <taxon>Chromadorea</taxon>
        <taxon>Rhabditida</taxon>
        <taxon>Rhabditina</taxon>
        <taxon>Rhabditomorpha</taxon>
        <taxon>Strongyloidea</taxon>
        <taxon>Heterorhabditidae</taxon>
        <taxon>Heterorhabditis</taxon>
    </lineage>
</organism>
<proteinExistence type="predicted"/>
<name>A0A1I7WXS6_HETBA</name>